<dbReference type="InterPro" id="IPR008927">
    <property type="entry name" value="6-PGluconate_DH-like_C_sf"/>
</dbReference>
<dbReference type="InterPro" id="IPR013328">
    <property type="entry name" value="6PGD_dom2"/>
</dbReference>
<name>A0A6A7XZ83_9HYPH</name>
<evidence type="ECO:0000256" key="9">
    <source>
        <dbReference type="ARBA" id="ARBA00023126"/>
    </source>
</evidence>
<comment type="similarity">
    <text evidence="3 11 14">Belongs to the 6-phosphogluconate dehydrogenase family.</text>
</comment>
<evidence type="ECO:0000259" key="16">
    <source>
        <dbReference type="SMART" id="SM01350"/>
    </source>
</evidence>
<dbReference type="Gene3D" id="1.20.5.320">
    <property type="entry name" value="6-Phosphogluconate Dehydrogenase, domain 3"/>
    <property type="match status" value="1"/>
</dbReference>
<evidence type="ECO:0000256" key="15">
    <source>
        <dbReference type="SAM" id="MobiDB-lite"/>
    </source>
</evidence>
<dbReference type="SUPFAM" id="SSF51735">
    <property type="entry name" value="NAD(P)-binding Rossmann-fold domains"/>
    <property type="match status" value="1"/>
</dbReference>
<dbReference type="NCBIfam" id="TIGR00873">
    <property type="entry name" value="gnd"/>
    <property type="match status" value="1"/>
</dbReference>
<feature type="binding site" evidence="13">
    <location>
        <position position="489"/>
    </location>
    <ligand>
        <name>substrate</name>
        <note>ligand shared between dimeric partners</note>
    </ligand>
</feature>
<evidence type="ECO:0000256" key="12">
    <source>
        <dbReference type="PIRSR" id="PIRSR000109-1"/>
    </source>
</evidence>
<keyword evidence="9 11" id="KW-0570">Pentose shunt</keyword>
<dbReference type="GO" id="GO:0050661">
    <property type="term" value="F:NADP binding"/>
    <property type="evidence" value="ECO:0007669"/>
    <property type="project" value="InterPro"/>
</dbReference>
<dbReference type="AlphaFoldDB" id="A0A6A7XZ83"/>
<evidence type="ECO:0000256" key="1">
    <source>
        <dbReference type="ARBA" id="ARBA00002526"/>
    </source>
</evidence>
<dbReference type="PROSITE" id="PS00461">
    <property type="entry name" value="6PGD"/>
    <property type="match status" value="1"/>
</dbReference>
<evidence type="ECO:0000313" key="17">
    <source>
        <dbReference type="EMBL" id="MQT11765.1"/>
    </source>
</evidence>
<feature type="binding site" description="in other chain" evidence="13">
    <location>
        <begin position="173"/>
        <end position="175"/>
    </location>
    <ligand>
        <name>substrate</name>
        <note>ligand shared between dimeric partners</note>
    </ligand>
</feature>
<feature type="active site" description="Proton acceptor" evidence="12">
    <location>
        <position position="227"/>
    </location>
</feature>
<dbReference type="GO" id="GO:0019521">
    <property type="term" value="P:D-gluconate metabolic process"/>
    <property type="evidence" value="ECO:0007669"/>
    <property type="project" value="UniProtKB-KW"/>
</dbReference>
<dbReference type="NCBIfam" id="NF006765">
    <property type="entry name" value="PRK09287.1"/>
    <property type="match status" value="1"/>
</dbReference>
<evidence type="ECO:0000256" key="6">
    <source>
        <dbReference type="ARBA" id="ARBA00018193"/>
    </source>
</evidence>
<dbReference type="InterPro" id="IPR006113">
    <property type="entry name" value="6PGDH_Gnd/GntZ"/>
</dbReference>
<comment type="caution">
    <text evidence="17">The sequence shown here is derived from an EMBL/GenBank/DDBJ whole genome shotgun (WGS) entry which is preliminary data.</text>
</comment>
<proteinExistence type="inferred from homology"/>
<evidence type="ECO:0000256" key="8">
    <source>
        <dbReference type="ARBA" id="ARBA00023064"/>
    </source>
</evidence>
<dbReference type="Proteomes" id="UP000332515">
    <property type="component" value="Unassembled WGS sequence"/>
</dbReference>
<dbReference type="GO" id="GO:0006098">
    <property type="term" value="P:pentose-phosphate shunt"/>
    <property type="evidence" value="ECO:0007669"/>
    <property type="project" value="UniProtKB-UniPathway"/>
</dbReference>
<dbReference type="EMBL" id="VWNA01000001">
    <property type="protein sequence ID" value="MQT11765.1"/>
    <property type="molecule type" value="Genomic_DNA"/>
</dbReference>
<dbReference type="Gene3D" id="1.10.1040.10">
    <property type="entry name" value="N-(1-d-carboxylethyl)-l-norvaline Dehydrogenase, domain 2"/>
    <property type="match status" value="1"/>
</dbReference>
<dbReference type="UniPathway" id="UPA00115">
    <property type="reaction ID" value="UER00410"/>
</dbReference>
<organism evidence="17 18">
    <name type="scientific">Segnochrobactrum spirostomi</name>
    <dbReference type="NCBI Taxonomy" id="2608987"/>
    <lineage>
        <taxon>Bacteria</taxon>
        <taxon>Pseudomonadati</taxon>
        <taxon>Pseudomonadota</taxon>
        <taxon>Alphaproteobacteria</taxon>
        <taxon>Hyphomicrobiales</taxon>
        <taxon>Segnochrobactraceae</taxon>
        <taxon>Segnochrobactrum</taxon>
    </lineage>
</organism>
<dbReference type="InterPro" id="IPR006114">
    <property type="entry name" value="6PGDH_C"/>
</dbReference>
<feature type="binding site" evidence="13">
    <location>
        <position position="495"/>
    </location>
    <ligand>
        <name>substrate</name>
        <note>ligand shared between dimeric partners</note>
    </ligand>
</feature>
<dbReference type="FunFam" id="3.40.50.720:FF:000007">
    <property type="entry name" value="6-phosphogluconate dehydrogenase, decarboxylating"/>
    <property type="match status" value="1"/>
</dbReference>
<evidence type="ECO:0000256" key="10">
    <source>
        <dbReference type="ARBA" id="ARBA00048640"/>
    </source>
</evidence>
<feature type="active site" description="Proton donor" evidence="12">
    <location>
        <position position="234"/>
    </location>
</feature>
<feature type="compositionally biased region" description="Basic residues" evidence="15">
    <location>
        <begin position="1"/>
        <end position="18"/>
    </location>
</feature>
<dbReference type="InterPro" id="IPR036291">
    <property type="entry name" value="NAD(P)-bd_dom_sf"/>
</dbReference>
<feature type="domain" description="6-phosphogluconate dehydrogenase C-terminal" evidence="16">
    <location>
        <begin position="223"/>
        <end position="511"/>
    </location>
</feature>
<dbReference type="GO" id="GO:0004616">
    <property type="term" value="F:phosphogluconate dehydrogenase (decarboxylating) activity"/>
    <property type="evidence" value="ECO:0007669"/>
    <property type="project" value="UniProtKB-EC"/>
</dbReference>
<evidence type="ECO:0000313" key="18">
    <source>
        <dbReference type="Proteomes" id="UP000332515"/>
    </source>
</evidence>
<evidence type="ECO:0000256" key="4">
    <source>
        <dbReference type="ARBA" id="ARBA00011738"/>
    </source>
</evidence>
<feature type="region of interest" description="Disordered" evidence="15">
    <location>
        <begin position="1"/>
        <end position="38"/>
    </location>
</feature>
<dbReference type="Pfam" id="PF00393">
    <property type="entry name" value="6PGD"/>
    <property type="match status" value="1"/>
</dbReference>
<evidence type="ECO:0000256" key="3">
    <source>
        <dbReference type="ARBA" id="ARBA00008419"/>
    </source>
</evidence>
<feature type="binding site" description="in other chain" evidence="13">
    <location>
        <position position="304"/>
    </location>
    <ligand>
        <name>substrate</name>
        <note>ligand shared between dimeric partners</note>
    </ligand>
</feature>
<dbReference type="PANTHER" id="PTHR11811">
    <property type="entry name" value="6-PHOSPHOGLUCONATE DEHYDROGENASE"/>
    <property type="match status" value="1"/>
</dbReference>
<comment type="catalytic activity">
    <reaction evidence="10 11 14">
        <text>6-phospho-D-gluconate + NADP(+) = D-ribulose 5-phosphate + CO2 + NADPH</text>
        <dbReference type="Rhea" id="RHEA:10116"/>
        <dbReference type="ChEBI" id="CHEBI:16526"/>
        <dbReference type="ChEBI" id="CHEBI:57783"/>
        <dbReference type="ChEBI" id="CHEBI:58121"/>
        <dbReference type="ChEBI" id="CHEBI:58349"/>
        <dbReference type="ChEBI" id="CHEBI:58759"/>
        <dbReference type="EC" id="1.1.1.44"/>
    </reaction>
</comment>
<dbReference type="Gene3D" id="3.40.50.720">
    <property type="entry name" value="NAD(P)-binding Rossmann-like Domain"/>
    <property type="match status" value="1"/>
</dbReference>
<dbReference type="Pfam" id="PF03446">
    <property type="entry name" value="NAD_binding_2"/>
    <property type="match status" value="1"/>
</dbReference>
<keyword evidence="11 14" id="KW-0521">NADP</keyword>
<dbReference type="FunFam" id="1.10.1040.10:FF:000002">
    <property type="entry name" value="6-phosphogluconate dehydrogenase, decarboxylating"/>
    <property type="match status" value="1"/>
</dbReference>
<feature type="binding site" description="in other chain" evidence="13">
    <location>
        <position position="235"/>
    </location>
    <ligand>
        <name>substrate</name>
        <note>ligand shared between dimeric partners</note>
    </ligand>
</feature>
<gene>
    <name evidence="17" type="primary">gndA</name>
    <name evidence="17" type="ORF">F0357_03565</name>
</gene>
<evidence type="ECO:0000256" key="5">
    <source>
        <dbReference type="ARBA" id="ARBA00013011"/>
    </source>
</evidence>
<dbReference type="SUPFAM" id="SSF48179">
    <property type="entry name" value="6-phosphogluconate dehydrogenase C-terminal domain-like"/>
    <property type="match status" value="1"/>
</dbReference>
<feature type="binding site" description="in other chain" evidence="13">
    <location>
        <position position="147"/>
    </location>
    <ligand>
        <name>substrate</name>
        <note>ligand shared between dimeric partners</note>
    </ligand>
</feature>
<feature type="binding site" description="in other chain" evidence="13">
    <location>
        <position position="331"/>
    </location>
    <ligand>
        <name>substrate</name>
        <note>ligand shared between dimeric partners</note>
    </ligand>
</feature>
<dbReference type="PIRSF" id="PIRSF000109">
    <property type="entry name" value="6PGD"/>
    <property type="match status" value="1"/>
</dbReference>
<dbReference type="InterPro" id="IPR006184">
    <property type="entry name" value="6PGdom_BS"/>
</dbReference>
<accession>A0A6A7XZ83</accession>
<comment type="function">
    <text evidence="1 11">Catalyzes the oxidative decarboxylation of 6-phosphogluconate to ribulose 5-phosphate and CO(2), with concomitant reduction of NADP to NADPH.</text>
</comment>
<dbReference type="EC" id="1.1.1.44" evidence="5 11"/>
<dbReference type="PRINTS" id="PR00076">
    <property type="entry name" value="6PGDHDRGNASE"/>
</dbReference>
<keyword evidence="7 11" id="KW-0560">Oxidoreductase</keyword>
<evidence type="ECO:0000256" key="14">
    <source>
        <dbReference type="RuleBase" id="RU000485"/>
    </source>
</evidence>
<dbReference type="InterPro" id="IPR006183">
    <property type="entry name" value="Pgluconate_DH"/>
</dbReference>
<evidence type="ECO:0000256" key="11">
    <source>
        <dbReference type="PIRNR" id="PIRNR000109"/>
    </source>
</evidence>
<dbReference type="SMART" id="SM01350">
    <property type="entry name" value="6PGD"/>
    <property type="match status" value="1"/>
</dbReference>
<reference evidence="17 18" key="1">
    <citation type="submission" date="2019-09" db="EMBL/GenBank/DDBJ databases">
        <title>Segnochrobactrum spirostomi gen. nov., sp. nov., isolated from the ciliate Spirostomum cf. yagiui and description of a novel family, Segnochrobactraceae fam. nov. within the order Rhizobiales of the class Alphaproteobacteria.</title>
        <authorList>
            <person name="Akter S."/>
            <person name="Shazib S.U.A."/>
            <person name="Shin M.K."/>
        </authorList>
    </citation>
    <scope>NUCLEOTIDE SEQUENCE [LARGE SCALE GENOMIC DNA]</scope>
    <source>
        <strain evidence="17 18">Sp-1</strain>
    </source>
</reference>
<sequence>MSSRRVACRCRRKQRPRSRHSEAASTASGIGKAGTPPKNRVSLLGDLADIGVLGLATMGANLARNAARKDFNVAVYNRHPGRTEELIREHGSEGRFFPATDIGAFTRSIVRPRPIIIMVKAGKPVDEVIEELLPHLDEGDIIIDGGNSLFTDSSRRFHALKDKGIRFVGMGISGGEEGALEGPSMMPGGEREAYARIEPIVTRMAAQVDGTPCCTFIGPEGAGHYVKMVHNGIEYADMQLIAEAYDLMKSLYGLEAEAIADIFAEWNKGELESYLIEITAAVLRKRDGTGKPLVDSIVDEAEQKGTGRWTAQSALDLGVPLTSITEAVFARALSGSRALRLDAAKALPQPAIPVRAPTQADIDAIRDALYASKIVAYAQGFEQLSAASAQFGWDLHLGDLATIWRGGCIIRARFLNRIREAYSGLDPVPHLLLQDVFREAVVAAEPNWRAVVARAISEGIPVPAFASSIAYFDGFRRGRGPANLLQGLRDYFGAHTYARLDRPGRFHTRWGQDGSEIEV</sequence>
<dbReference type="InterPro" id="IPR006115">
    <property type="entry name" value="6PGDH_NADP-bd"/>
</dbReference>
<keyword evidence="18" id="KW-1185">Reference proteome</keyword>
<comment type="pathway">
    <text evidence="2 11 14">Carbohydrate degradation; pentose phosphate pathway; D-ribulose 5-phosphate from D-glucose 6-phosphate (oxidative stage): step 3/3.</text>
</comment>
<evidence type="ECO:0000256" key="13">
    <source>
        <dbReference type="PIRSR" id="PIRSR000109-2"/>
    </source>
</evidence>
<keyword evidence="8 14" id="KW-0311">Gluconate utilization</keyword>
<comment type="subunit">
    <text evidence="4 11">Homodimer.</text>
</comment>
<evidence type="ECO:0000256" key="7">
    <source>
        <dbReference type="ARBA" id="ARBA00023002"/>
    </source>
</evidence>
<feature type="binding site" description="in other chain" evidence="13">
    <location>
        <begin position="230"/>
        <end position="231"/>
    </location>
    <ligand>
        <name>substrate</name>
        <note>ligand shared between dimeric partners</note>
    </ligand>
</feature>
<evidence type="ECO:0000256" key="2">
    <source>
        <dbReference type="ARBA" id="ARBA00004874"/>
    </source>
</evidence>
<protein>
    <recommendedName>
        <fullName evidence="6 11">6-phosphogluconate dehydrogenase, decarboxylating</fullName>
        <ecNumber evidence="5 11">1.1.1.44</ecNumber>
    </recommendedName>
</protein>